<dbReference type="PANTHER" id="PTHR48475:SF2">
    <property type="entry name" value="RIBONUCLEASE H"/>
    <property type="match status" value="1"/>
</dbReference>
<evidence type="ECO:0000259" key="1">
    <source>
        <dbReference type="Pfam" id="PF13456"/>
    </source>
</evidence>
<dbReference type="Pfam" id="PF13456">
    <property type="entry name" value="RVT_3"/>
    <property type="match status" value="1"/>
</dbReference>
<dbReference type="Gene3D" id="3.30.420.10">
    <property type="entry name" value="Ribonuclease H-like superfamily/Ribonuclease H"/>
    <property type="match status" value="1"/>
</dbReference>
<comment type="caution">
    <text evidence="2">The sequence shown here is derived from an EMBL/GenBank/DDBJ whole genome shotgun (WGS) entry which is preliminary data.</text>
</comment>
<dbReference type="Proteomes" id="UP001454036">
    <property type="component" value="Unassembled WGS sequence"/>
</dbReference>
<protein>
    <recommendedName>
        <fullName evidence="1">RNase H type-1 domain-containing protein</fullName>
    </recommendedName>
</protein>
<dbReference type="InterPro" id="IPR012337">
    <property type="entry name" value="RNaseH-like_sf"/>
</dbReference>
<dbReference type="EMBL" id="BAABME010010450">
    <property type="protein sequence ID" value="GAA0178828.1"/>
    <property type="molecule type" value="Genomic_DNA"/>
</dbReference>
<feature type="domain" description="RNase H type-1" evidence="1">
    <location>
        <begin position="10"/>
        <end position="103"/>
    </location>
</feature>
<dbReference type="GO" id="GO:0004523">
    <property type="term" value="F:RNA-DNA hybrid ribonuclease activity"/>
    <property type="evidence" value="ECO:0007669"/>
    <property type="project" value="InterPro"/>
</dbReference>
<sequence>MEPAIIKESAGILILEPQEETMEYALRFNFPATNNEAEYEAMIIELRLVKSMGVEELLIDQIRGSCGLKNEILIRYQTKAVEISQEFKRIIFEHIPRDENEMSRLATTYYSELPEGVYVEVCDQPAYREEVVKSIVGSNSMDWRDPIIEYFVQGRLPNNTLEAKKVQNQNFKYQMY</sequence>
<dbReference type="SUPFAM" id="SSF53098">
    <property type="entry name" value="Ribonuclease H-like"/>
    <property type="match status" value="1"/>
</dbReference>
<dbReference type="AlphaFoldDB" id="A0AAV3RMJ6"/>
<name>A0AAV3RMJ6_LITER</name>
<evidence type="ECO:0000313" key="2">
    <source>
        <dbReference type="EMBL" id="GAA0178828.1"/>
    </source>
</evidence>
<dbReference type="InterPro" id="IPR002156">
    <property type="entry name" value="RNaseH_domain"/>
</dbReference>
<accession>A0AAV3RMJ6</accession>
<dbReference type="GO" id="GO:0003676">
    <property type="term" value="F:nucleic acid binding"/>
    <property type="evidence" value="ECO:0007669"/>
    <property type="project" value="InterPro"/>
</dbReference>
<reference evidence="2 3" key="1">
    <citation type="submission" date="2024-01" db="EMBL/GenBank/DDBJ databases">
        <title>The complete chloroplast genome sequence of Lithospermum erythrorhizon: insights into the phylogenetic relationship among Boraginaceae species and the maternal lineages of purple gromwells.</title>
        <authorList>
            <person name="Okada T."/>
            <person name="Watanabe K."/>
        </authorList>
    </citation>
    <scope>NUCLEOTIDE SEQUENCE [LARGE SCALE GENOMIC DNA]</scope>
</reference>
<keyword evidence="3" id="KW-1185">Reference proteome</keyword>
<organism evidence="2 3">
    <name type="scientific">Lithospermum erythrorhizon</name>
    <name type="common">Purple gromwell</name>
    <name type="synonym">Lithospermum officinale var. erythrorhizon</name>
    <dbReference type="NCBI Taxonomy" id="34254"/>
    <lineage>
        <taxon>Eukaryota</taxon>
        <taxon>Viridiplantae</taxon>
        <taxon>Streptophyta</taxon>
        <taxon>Embryophyta</taxon>
        <taxon>Tracheophyta</taxon>
        <taxon>Spermatophyta</taxon>
        <taxon>Magnoliopsida</taxon>
        <taxon>eudicotyledons</taxon>
        <taxon>Gunneridae</taxon>
        <taxon>Pentapetalae</taxon>
        <taxon>asterids</taxon>
        <taxon>lamiids</taxon>
        <taxon>Boraginales</taxon>
        <taxon>Boraginaceae</taxon>
        <taxon>Boraginoideae</taxon>
        <taxon>Lithospermeae</taxon>
        <taxon>Lithospermum</taxon>
    </lineage>
</organism>
<dbReference type="PANTHER" id="PTHR48475">
    <property type="entry name" value="RIBONUCLEASE H"/>
    <property type="match status" value="1"/>
</dbReference>
<gene>
    <name evidence="2" type="ORF">LIER_29888</name>
</gene>
<evidence type="ECO:0000313" key="3">
    <source>
        <dbReference type="Proteomes" id="UP001454036"/>
    </source>
</evidence>
<proteinExistence type="predicted"/>
<dbReference type="InterPro" id="IPR036397">
    <property type="entry name" value="RNaseH_sf"/>
</dbReference>